<dbReference type="OrthoDB" id="3830423at2"/>
<name>A0A4Y8WVQ2_9MICC</name>
<sequence>MEILHSVLVAVHIVAAAAIVGGWFAHFRNPTVTASQWWGSVAMIVSGIALFGWAMTGEPDHMKLGIKFLIGVIVFVAALLGRRRSNRGEVVPTGLAHAVGGLGLVNILVATLWQ</sequence>
<accession>A0A4Y8WVQ2</accession>
<proteinExistence type="predicted"/>
<protein>
    <recommendedName>
        <fullName evidence="3">Integral membrane protein</fullName>
    </recommendedName>
</protein>
<dbReference type="RefSeq" id="WP_135030782.1">
    <property type="nucleotide sequence ID" value="NZ_BMLA01000001.1"/>
</dbReference>
<evidence type="ECO:0008006" key="3">
    <source>
        <dbReference type="Google" id="ProtNLM"/>
    </source>
</evidence>
<dbReference type="AlphaFoldDB" id="A0A4Y8WVQ2"/>
<organism evidence="1 2">
    <name type="scientific">Micrococcus flavus</name>
    <dbReference type="NCBI Taxonomy" id="384602"/>
    <lineage>
        <taxon>Bacteria</taxon>
        <taxon>Bacillati</taxon>
        <taxon>Actinomycetota</taxon>
        <taxon>Actinomycetes</taxon>
        <taxon>Micrococcales</taxon>
        <taxon>Micrococcaceae</taxon>
        <taxon>Micrococcus</taxon>
    </lineage>
</organism>
<evidence type="ECO:0000313" key="1">
    <source>
        <dbReference type="EMBL" id="MBB4882505.1"/>
    </source>
</evidence>
<reference evidence="1 2" key="1">
    <citation type="submission" date="2020-08" db="EMBL/GenBank/DDBJ databases">
        <title>Sequencing the genomes of 1000 actinobacteria strains.</title>
        <authorList>
            <person name="Klenk H.-P."/>
        </authorList>
    </citation>
    <scope>NUCLEOTIDE SEQUENCE [LARGE SCALE GENOMIC DNA]</scope>
    <source>
        <strain evidence="1 2">DSM 19079</strain>
    </source>
</reference>
<dbReference type="EMBL" id="JACHMC010000001">
    <property type="protein sequence ID" value="MBB4882505.1"/>
    <property type="molecule type" value="Genomic_DNA"/>
</dbReference>
<keyword evidence="2" id="KW-1185">Reference proteome</keyword>
<gene>
    <name evidence="1" type="ORF">BJ976_000856</name>
</gene>
<comment type="caution">
    <text evidence="1">The sequence shown here is derived from an EMBL/GenBank/DDBJ whole genome shotgun (WGS) entry which is preliminary data.</text>
</comment>
<evidence type="ECO:0000313" key="2">
    <source>
        <dbReference type="Proteomes" id="UP000560081"/>
    </source>
</evidence>
<dbReference type="Proteomes" id="UP000560081">
    <property type="component" value="Unassembled WGS sequence"/>
</dbReference>